<dbReference type="EMBL" id="QKWP01000716">
    <property type="protein sequence ID" value="RIB15892.1"/>
    <property type="molecule type" value="Genomic_DNA"/>
</dbReference>
<gene>
    <name evidence="1" type="ORF">C2G38_2191419</name>
</gene>
<proteinExistence type="predicted"/>
<dbReference type="InterPro" id="IPR036910">
    <property type="entry name" value="HMG_box_dom_sf"/>
</dbReference>
<comment type="caution">
    <text evidence="1">The sequence shown here is derived from an EMBL/GenBank/DDBJ whole genome shotgun (WGS) entry which is preliminary data.</text>
</comment>
<dbReference type="SUPFAM" id="SSF47095">
    <property type="entry name" value="HMG-box"/>
    <property type="match status" value="1"/>
</dbReference>
<name>A0A397V1M8_9GLOM</name>
<dbReference type="OrthoDB" id="2444098at2759"/>
<organism evidence="1 2">
    <name type="scientific">Gigaspora rosea</name>
    <dbReference type="NCBI Taxonomy" id="44941"/>
    <lineage>
        <taxon>Eukaryota</taxon>
        <taxon>Fungi</taxon>
        <taxon>Fungi incertae sedis</taxon>
        <taxon>Mucoromycota</taxon>
        <taxon>Glomeromycotina</taxon>
        <taxon>Glomeromycetes</taxon>
        <taxon>Diversisporales</taxon>
        <taxon>Gigasporaceae</taxon>
        <taxon>Gigaspora</taxon>
    </lineage>
</organism>
<evidence type="ECO:0008006" key="3">
    <source>
        <dbReference type="Google" id="ProtNLM"/>
    </source>
</evidence>
<dbReference type="Proteomes" id="UP000266673">
    <property type="component" value="Unassembled WGS sequence"/>
</dbReference>
<sequence length="178" mass="21199">MSSLYEEIEHAINIFTKPEELSELESKTFLTLKSLITPYISKKRMFNPPRAQNMFMIFRKDLTAYLNSISRNQGTITISRLASDLWNGQHNIKLFPKYKYRPKKKLLSNKPLVDYIRVIQEPYLIHKFDINRPWVDYNYVPQQPYLIQGPYIQQLDINLKNIMNQEINNHSLKSLKSF</sequence>
<accession>A0A397V1M8</accession>
<dbReference type="AlphaFoldDB" id="A0A397V1M8"/>
<reference evidence="1 2" key="1">
    <citation type="submission" date="2018-06" db="EMBL/GenBank/DDBJ databases">
        <title>Comparative genomics reveals the genomic features of Rhizophagus irregularis, R. cerebriforme, R. diaphanum and Gigaspora rosea, and their symbiotic lifestyle signature.</title>
        <authorList>
            <person name="Morin E."/>
            <person name="San Clemente H."/>
            <person name="Chen E.C.H."/>
            <person name="De La Providencia I."/>
            <person name="Hainaut M."/>
            <person name="Kuo A."/>
            <person name="Kohler A."/>
            <person name="Murat C."/>
            <person name="Tang N."/>
            <person name="Roy S."/>
            <person name="Loubradou J."/>
            <person name="Henrissat B."/>
            <person name="Grigoriev I.V."/>
            <person name="Corradi N."/>
            <person name="Roux C."/>
            <person name="Martin F.M."/>
        </authorList>
    </citation>
    <scope>NUCLEOTIDE SEQUENCE [LARGE SCALE GENOMIC DNA]</scope>
    <source>
        <strain evidence="1 2">DAOM 194757</strain>
    </source>
</reference>
<protein>
    <recommendedName>
        <fullName evidence="3">HMG box domain-containing protein</fullName>
    </recommendedName>
</protein>
<keyword evidence="2" id="KW-1185">Reference proteome</keyword>
<evidence type="ECO:0000313" key="1">
    <source>
        <dbReference type="EMBL" id="RIB15892.1"/>
    </source>
</evidence>
<evidence type="ECO:0000313" key="2">
    <source>
        <dbReference type="Proteomes" id="UP000266673"/>
    </source>
</evidence>